<evidence type="ECO:0000256" key="5">
    <source>
        <dbReference type="ARBA" id="ARBA00023136"/>
    </source>
</evidence>
<dbReference type="EMBL" id="JAAPAO010000477">
    <property type="protein sequence ID" value="KAF4658841.1"/>
    <property type="molecule type" value="Genomic_DNA"/>
</dbReference>
<protein>
    <recommendedName>
        <fullName evidence="9">Protein unc-50</fullName>
    </recommendedName>
</protein>
<feature type="transmembrane region" description="Helical" evidence="6">
    <location>
        <begin position="110"/>
        <end position="130"/>
    </location>
</feature>
<dbReference type="InterPro" id="IPR007881">
    <property type="entry name" value="UNC-50"/>
</dbReference>
<feature type="transmembrane region" description="Helical" evidence="6">
    <location>
        <begin position="171"/>
        <end position="194"/>
    </location>
</feature>
<comment type="subcellular location">
    <subcellularLocation>
        <location evidence="1">Membrane</location>
        <topology evidence="1">Multi-pass membrane protein</topology>
    </subcellularLocation>
</comment>
<accession>A0A7J6LIW9</accession>
<organism evidence="7 8">
    <name type="scientific">Perkinsus chesapeaki</name>
    <name type="common">Clam parasite</name>
    <name type="synonym">Perkinsus andrewsi</name>
    <dbReference type="NCBI Taxonomy" id="330153"/>
    <lineage>
        <taxon>Eukaryota</taxon>
        <taxon>Sar</taxon>
        <taxon>Alveolata</taxon>
        <taxon>Perkinsozoa</taxon>
        <taxon>Perkinsea</taxon>
        <taxon>Perkinsida</taxon>
        <taxon>Perkinsidae</taxon>
        <taxon>Perkinsus</taxon>
    </lineage>
</organism>
<evidence type="ECO:0000256" key="3">
    <source>
        <dbReference type="ARBA" id="ARBA00022692"/>
    </source>
</evidence>
<evidence type="ECO:0000256" key="2">
    <source>
        <dbReference type="ARBA" id="ARBA00006293"/>
    </source>
</evidence>
<evidence type="ECO:0000313" key="7">
    <source>
        <dbReference type="EMBL" id="KAF4658841.1"/>
    </source>
</evidence>
<evidence type="ECO:0008006" key="9">
    <source>
        <dbReference type="Google" id="ProtNLM"/>
    </source>
</evidence>
<sequence>MEYLRRMFYKKQMDLEYTFSQMVYLCIAPRKVCQLTIYRYYSWQYLALPMECAFLIRVFLIGIVVHFLLLGSLVAAVCNLVANRYLRVKTFQGLDQRVPFLYSFDVHCNAFFPTFLLLYVLQYFLFPLLLSNRVISCILANILCSLALIYYSYITCLGYSTLPFIRNAQVFLYPALVGLVAAVVFTVMGINLSVKFFHILGV</sequence>
<proteinExistence type="inferred from homology"/>
<dbReference type="PANTHER" id="PTHR12841">
    <property type="entry name" value="PROTEIN UNC-50 HOMOLOG"/>
    <property type="match status" value="1"/>
</dbReference>
<keyword evidence="4 6" id="KW-1133">Transmembrane helix</keyword>
<evidence type="ECO:0000256" key="4">
    <source>
        <dbReference type="ARBA" id="ARBA00022989"/>
    </source>
</evidence>
<dbReference type="GO" id="GO:0000139">
    <property type="term" value="C:Golgi membrane"/>
    <property type="evidence" value="ECO:0007669"/>
    <property type="project" value="TreeGrafter"/>
</dbReference>
<reference evidence="7 8" key="1">
    <citation type="submission" date="2020-04" db="EMBL/GenBank/DDBJ databases">
        <title>Perkinsus chesapeaki whole genome sequence.</title>
        <authorList>
            <person name="Bogema D.R."/>
        </authorList>
    </citation>
    <scope>NUCLEOTIDE SEQUENCE [LARGE SCALE GENOMIC DNA]</scope>
    <source>
        <strain evidence="7">ATCC PRA-425</strain>
    </source>
</reference>
<comment type="similarity">
    <text evidence="2">Belongs to the unc-50 family.</text>
</comment>
<keyword evidence="5 6" id="KW-0472">Membrane</keyword>
<feature type="transmembrane region" description="Helical" evidence="6">
    <location>
        <begin position="142"/>
        <end position="165"/>
    </location>
</feature>
<dbReference type="OrthoDB" id="10027013at2759"/>
<dbReference type="AlphaFoldDB" id="A0A7J6LIW9"/>
<name>A0A7J6LIW9_PERCH</name>
<keyword evidence="3 6" id="KW-0812">Transmembrane</keyword>
<dbReference type="Proteomes" id="UP000591131">
    <property type="component" value="Unassembled WGS sequence"/>
</dbReference>
<keyword evidence="8" id="KW-1185">Reference proteome</keyword>
<dbReference type="Pfam" id="PF05216">
    <property type="entry name" value="UNC-50"/>
    <property type="match status" value="2"/>
</dbReference>
<gene>
    <name evidence="7" type="ORF">FOL47_007807</name>
</gene>
<dbReference type="PANTHER" id="PTHR12841:SF6">
    <property type="entry name" value="PROTEIN UNC-50 HOMOLOG"/>
    <property type="match status" value="1"/>
</dbReference>
<comment type="caution">
    <text evidence="7">The sequence shown here is derived from an EMBL/GenBank/DDBJ whole genome shotgun (WGS) entry which is preliminary data.</text>
</comment>
<evidence type="ECO:0000256" key="1">
    <source>
        <dbReference type="ARBA" id="ARBA00004141"/>
    </source>
</evidence>
<evidence type="ECO:0000313" key="8">
    <source>
        <dbReference type="Proteomes" id="UP000591131"/>
    </source>
</evidence>
<feature type="transmembrane region" description="Helical" evidence="6">
    <location>
        <begin position="54"/>
        <end position="82"/>
    </location>
</feature>
<evidence type="ECO:0000256" key="6">
    <source>
        <dbReference type="SAM" id="Phobius"/>
    </source>
</evidence>